<feature type="signal peptide" evidence="4">
    <location>
        <begin position="1"/>
        <end position="19"/>
    </location>
</feature>
<dbReference type="RefSeq" id="WP_344739571.1">
    <property type="nucleotide sequence ID" value="NZ_BAABAY010000001.1"/>
</dbReference>
<dbReference type="InterPro" id="IPR044925">
    <property type="entry name" value="His-Me_finger_sf"/>
</dbReference>
<dbReference type="PANTHER" id="PTHR33607">
    <property type="entry name" value="ENDONUCLEASE-1"/>
    <property type="match status" value="1"/>
</dbReference>
<keyword evidence="4" id="KW-0732">Signal</keyword>
<dbReference type="Proteomes" id="UP001610100">
    <property type="component" value="Unassembled WGS sequence"/>
</dbReference>
<dbReference type="SUPFAM" id="SSF54060">
    <property type="entry name" value="His-Me finger endonucleases"/>
    <property type="match status" value="1"/>
</dbReference>
<keyword evidence="6" id="KW-1185">Reference proteome</keyword>
<accession>A0ABW7MVN2</accession>
<evidence type="ECO:0000313" key="6">
    <source>
        <dbReference type="Proteomes" id="UP001610100"/>
    </source>
</evidence>
<dbReference type="Gene3D" id="2.60.40.3440">
    <property type="match status" value="1"/>
</dbReference>
<keyword evidence="3" id="KW-0378">Hydrolase</keyword>
<organism evidence="5 6">
    <name type="scientific">Gaetbulibacter aestuarii</name>
    <dbReference type="NCBI Taxonomy" id="1502358"/>
    <lineage>
        <taxon>Bacteria</taxon>
        <taxon>Pseudomonadati</taxon>
        <taxon>Bacteroidota</taxon>
        <taxon>Flavobacteriia</taxon>
        <taxon>Flavobacteriales</taxon>
        <taxon>Flavobacteriaceae</taxon>
        <taxon>Gaetbulibacter</taxon>
    </lineage>
</organism>
<sequence length="353" mass="39446">MKRYFLALFSFFISLSCSSGSTDNPGPVDNGTPIAVDDFYATAEDQLLVMETLLDNDTLLDQATISTFDASSSNGGTISKNNDGSYTYTPPANFTGDDTFTYTLCDTSTPSDCSQATVTITVAQIVNFNIPAELSDYYDGVVFADNGDYNFNQLEKLTVSKHTTILSYGQRHEYLYNADADLSNPDNVILMYSGESRYWKEYTSGNNPYSPQTFNTEHIYPQSLLQTADAVTDLHHLRSCDDAVNSSRSNYPFADGTGDYQKVDGNHWFPGDEWKGDVARMVMYLNVRYGETFDKVGGINLFLKWNMEDPVSPFEQQRNEVIYGAQGDRNPFIDNPYLATLIWGGTPAENTWQ</sequence>
<dbReference type="PROSITE" id="PS51257">
    <property type="entry name" value="PROKAR_LIPOPROTEIN"/>
    <property type="match status" value="1"/>
</dbReference>
<feature type="chain" id="PRO_5045852561" evidence="4">
    <location>
        <begin position="20"/>
        <end position="353"/>
    </location>
</feature>
<dbReference type="EMBL" id="JBAWKB010000001">
    <property type="protein sequence ID" value="MFH6770889.1"/>
    <property type="molecule type" value="Genomic_DNA"/>
</dbReference>
<keyword evidence="5" id="KW-0255">Endonuclease</keyword>
<proteinExistence type="inferred from homology"/>
<dbReference type="GO" id="GO:0004519">
    <property type="term" value="F:endonuclease activity"/>
    <property type="evidence" value="ECO:0007669"/>
    <property type="project" value="UniProtKB-KW"/>
</dbReference>
<dbReference type="Pfam" id="PF17963">
    <property type="entry name" value="Big_9"/>
    <property type="match status" value="1"/>
</dbReference>
<dbReference type="PANTHER" id="PTHR33607:SF2">
    <property type="entry name" value="ENDONUCLEASE-1"/>
    <property type="match status" value="1"/>
</dbReference>
<evidence type="ECO:0000313" key="5">
    <source>
        <dbReference type="EMBL" id="MFH6770889.1"/>
    </source>
</evidence>
<dbReference type="Pfam" id="PF04231">
    <property type="entry name" value="Endonuclease_1"/>
    <property type="match status" value="1"/>
</dbReference>
<keyword evidence="2" id="KW-0540">Nuclease</keyword>
<evidence type="ECO:0000256" key="1">
    <source>
        <dbReference type="ARBA" id="ARBA00006429"/>
    </source>
</evidence>
<evidence type="ECO:0000256" key="4">
    <source>
        <dbReference type="SAM" id="SignalP"/>
    </source>
</evidence>
<dbReference type="InterPro" id="IPR007346">
    <property type="entry name" value="Endonuclease-I"/>
</dbReference>
<comment type="similarity">
    <text evidence="1">Belongs to the EndA/NucM nuclease family.</text>
</comment>
<protein>
    <submittedName>
        <fullName evidence="5">Endonuclease</fullName>
    </submittedName>
</protein>
<name>A0ABW7MVN2_9FLAO</name>
<reference evidence="5 6" key="1">
    <citation type="submission" date="2024-02" db="EMBL/GenBank/DDBJ databases">
        <title>A Gaetbulibacter species isolated from tidal flats and genomic insights of their niches.</title>
        <authorList>
            <person name="Ye Y."/>
        </authorList>
    </citation>
    <scope>NUCLEOTIDE SEQUENCE [LARGE SCALE GENOMIC DNA]</scope>
    <source>
        <strain evidence="5 6">KYW382</strain>
    </source>
</reference>
<evidence type="ECO:0000256" key="2">
    <source>
        <dbReference type="ARBA" id="ARBA00022722"/>
    </source>
</evidence>
<comment type="caution">
    <text evidence="5">The sequence shown here is derived from an EMBL/GenBank/DDBJ whole genome shotgun (WGS) entry which is preliminary data.</text>
</comment>
<gene>
    <name evidence="5" type="ORF">V8G58_03000</name>
</gene>
<evidence type="ECO:0000256" key="3">
    <source>
        <dbReference type="ARBA" id="ARBA00022801"/>
    </source>
</evidence>